<feature type="binding site" evidence="4">
    <location>
        <begin position="430"/>
        <end position="432"/>
    </location>
    <ligand>
        <name>cyanocob(III)alamin</name>
        <dbReference type="ChEBI" id="CHEBI:17439"/>
    </ligand>
</feature>
<comment type="subcellular location">
    <subcellularLocation>
        <location evidence="1">Secreted</location>
    </subcellularLocation>
</comment>
<name>A0A8S1CE47_9INSE</name>
<dbReference type="OrthoDB" id="6343110at2759"/>
<keyword evidence="2" id="KW-0964">Secreted</keyword>
<evidence type="ECO:0000313" key="8">
    <source>
        <dbReference type="Proteomes" id="UP000494165"/>
    </source>
</evidence>
<feature type="binding site" evidence="4">
    <location>
        <begin position="413"/>
        <end position="414"/>
    </location>
    <ligand>
        <name>cyanocob(III)alamin</name>
        <dbReference type="ChEBI" id="CHEBI:17439"/>
    </ligand>
</feature>
<dbReference type="Gene3D" id="1.50.10.20">
    <property type="match status" value="1"/>
</dbReference>
<evidence type="ECO:0000256" key="4">
    <source>
        <dbReference type="PIRSR" id="PIRSR602157-1"/>
    </source>
</evidence>
<organism evidence="7 8">
    <name type="scientific">Cloeon dipterum</name>
    <dbReference type="NCBI Taxonomy" id="197152"/>
    <lineage>
        <taxon>Eukaryota</taxon>
        <taxon>Metazoa</taxon>
        <taxon>Ecdysozoa</taxon>
        <taxon>Arthropoda</taxon>
        <taxon>Hexapoda</taxon>
        <taxon>Insecta</taxon>
        <taxon>Pterygota</taxon>
        <taxon>Palaeoptera</taxon>
        <taxon>Ephemeroptera</taxon>
        <taxon>Pisciforma</taxon>
        <taxon>Baetidae</taxon>
        <taxon>Cloeon</taxon>
    </lineage>
</organism>
<comment type="caution">
    <text evidence="7">The sequence shown here is derived from an EMBL/GenBank/DDBJ whole genome shotgun (WGS) entry which is preliminary data.</text>
</comment>
<feature type="disulfide bond" evidence="5">
    <location>
        <begin position="176"/>
        <end position="214"/>
    </location>
</feature>
<dbReference type="Proteomes" id="UP000494165">
    <property type="component" value="Unassembled WGS sequence"/>
</dbReference>
<evidence type="ECO:0000256" key="2">
    <source>
        <dbReference type="ARBA" id="ARBA00022525"/>
    </source>
</evidence>
<dbReference type="InterPro" id="IPR002157">
    <property type="entry name" value="Cbl-bd_prot"/>
</dbReference>
<dbReference type="PANTHER" id="PTHR10559:SF18">
    <property type="entry name" value="TRANSCOBALAMIN II"/>
    <property type="match status" value="1"/>
</dbReference>
<dbReference type="EMBL" id="CADEPI010000049">
    <property type="protein sequence ID" value="CAB3369977.1"/>
    <property type="molecule type" value="Genomic_DNA"/>
</dbReference>
<dbReference type="Pfam" id="PF01122">
    <property type="entry name" value="Cobalamin_bind"/>
    <property type="match status" value="1"/>
</dbReference>
<gene>
    <name evidence="7" type="ORF">CLODIP_2_CD14696</name>
</gene>
<evidence type="ECO:0000313" key="7">
    <source>
        <dbReference type="EMBL" id="CAB3369977.1"/>
    </source>
</evidence>
<reference evidence="7 8" key="1">
    <citation type="submission" date="2020-04" db="EMBL/GenBank/DDBJ databases">
        <authorList>
            <person name="Alioto T."/>
            <person name="Alioto T."/>
            <person name="Gomez Garrido J."/>
        </authorList>
    </citation>
    <scope>NUCLEOTIDE SEQUENCE [LARGE SCALE GENOMIC DNA]</scope>
</reference>
<dbReference type="InterPro" id="IPR051588">
    <property type="entry name" value="Cobalamin_Transport"/>
</dbReference>
<sequence length="473" mass="52319">MTKFFWRLFSVKNLKRMKWLLQLVLTLSVTFCFTTAQNPEAAGRASSWIGGAEHEGALRALKWLEEAQDLGDGGGGWGSDAPRALLALQLSNCSWIPNAGMKAELAATKLELQIALLLWRHHEPPISPGRLAQYTLALGAMCKDPRDFHGHDLISLLLRHEPESDFEFAFVTLAVCNSGSHARKRHIRRLLDVTGDTDKHSADTLAMVVLALRCVAQEHRHRDLLRFVAPPALALAALQQADGSFGNLHTTALAMQALEGAGAIAWDRGAAMNLVLSSQAPDGSFGDTFTTTEVVLALQSRGLAQVSQCKCNKPRLPPSDTELEKLTHDSEISLLNIAKGPIIESFTYNNEVPLIAITYTLWAQRGGDAAGDMNAEVELRVPNNSTFFHAMQLAAHSDPRFTFESSVWPNGHYIHTLGGLEEDPSEYRYWLLYLLSERADPSLPPSKDKLTPKGVDEMFVKDGDHFLFWYKKL</sequence>
<feature type="binding site" evidence="4">
    <location>
        <position position="247"/>
    </location>
    <ligand>
        <name>cyanocob(III)alamin</name>
        <dbReference type="ChEBI" id="CHEBI:17439"/>
    </ligand>
</feature>
<protein>
    <submittedName>
        <fullName evidence="7">Uncharacterized protein</fullName>
    </submittedName>
</protein>
<accession>A0A8S1CE47</accession>
<dbReference type="GO" id="GO:0031419">
    <property type="term" value="F:cobalamin binding"/>
    <property type="evidence" value="ECO:0007669"/>
    <property type="project" value="InterPro"/>
</dbReference>
<feature type="signal peptide" evidence="6">
    <location>
        <begin position="1"/>
        <end position="36"/>
    </location>
</feature>
<dbReference type="InterPro" id="IPR008930">
    <property type="entry name" value="Terpenoid_cyclase/PrenylTrfase"/>
</dbReference>
<proteinExistence type="predicted"/>
<keyword evidence="4" id="KW-0170">Cobalt</keyword>
<evidence type="ECO:0000256" key="1">
    <source>
        <dbReference type="ARBA" id="ARBA00004613"/>
    </source>
</evidence>
<keyword evidence="5" id="KW-1015">Disulfide bond</keyword>
<dbReference type="GO" id="GO:0015889">
    <property type="term" value="P:cobalamin transport"/>
    <property type="evidence" value="ECO:0007669"/>
    <property type="project" value="InterPro"/>
</dbReference>
<dbReference type="SUPFAM" id="SSF48239">
    <property type="entry name" value="Terpenoid cyclases/Protein prenyltransferases"/>
    <property type="match status" value="1"/>
</dbReference>
<evidence type="ECO:0000256" key="6">
    <source>
        <dbReference type="SAM" id="SignalP"/>
    </source>
</evidence>
<dbReference type="PANTHER" id="PTHR10559">
    <property type="entry name" value="TRANSCOBALAMIN-1/GASTRIC INTRINSIC FACTOR"/>
    <property type="match status" value="1"/>
</dbReference>
<dbReference type="AlphaFoldDB" id="A0A8S1CE47"/>
<keyword evidence="3 6" id="KW-0732">Signal</keyword>
<dbReference type="GO" id="GO:0005615">
    <property type="term" value="C:extracellular space"/>
    <property type="evidence" value="ECO:0007669"/>
    <property type="project" value="TreeGrafter"/>
</dbReference>
<dbReference type="Gene3D" id="2.170.130.30">
    <property type="match status" value="1"/>
</dbReference>
<feature type="binding site" evidence="4">
    <location>
        <position position="203"/>
    </location>
    <ligand>
        <name>cyanocob(III)alamin</name>
        <dbReference type="ChEBI" id="CHEBI:17439"/>
    </ligand>
</feature>
<evidence type="ECO:0000256" key="5">
    <source>
        <dbReference type="PIRSR" id="PIRSR602157-2"/>
    </source>
</evidence>
<keyword evidence="8" id="KW-1185">Reference proteome</keyword>
<evidence type="ECO:0000256" key="3">
    <source>
        <dbReference type="ARBA" id="ARBA00022729"/>
    </source>
</evidence>
<feature type="chain" id="PRO_5035860977" evidence="6">
    <location>
        <begin position="37"/>
        <end position="473"/>
    </location>
</feature>